<feature type="signal peptide" evidence="5">
    <location>
        <begin position="1"/>
        <end position="21"/>
    </location>
</feature>
<dbReference type="InterPro" id="IPR050553">
    <property type="entry name" value="Thioredoxin_ResA/DsbE_sf"/>
</dbReference>
<dbReference type="PATRIC" id="fig|1339315.3.peg.3933"/>
<keyword evidence="4" id="KW-0676">Redox-active center</keyword>
<dbReference type="GO" id="GO:0030313">
    <property type="term" value="C:cell envelope"/>
    <property type="evidence" value="ECO:0007669"/>
    <property type="project" value="UniProtKB-SubCell"/>
</dbReference>
<evidence type="ECO:0000256" key="1">
    <source>
        <dbReference type="ARBA" id="ARBA00004196"/>
    </source>
</evidence>
<feature type="chain" id="PRO_5001478524" evidence="5">
    <location>
        <begin position="22"/>
        <end position="473"/>
    </location>
</feature>
<dbReference type="GO" id="GO:0016491">
    <property type="term" value="F:oxidoreductase activity"/>
    <property type="evidence" value="ECO:0007669"/>
    <property type="project" value="InterPro"/>
</dbReference>
<dbReference type="CDD" id="cd02966">
    <property type="entry name" value="TlpA_like_family"/>
    <property type="match status" value="1"/>
</dbReference>
<evidence type="ECO:0000313" key="7">
    <source>
        <dbReference type="EMBL" id="EXY72922.1"/>
    </source>
</evidence>
<keyword evidence="5" id="KW-0732">Signal</keyword>
<evidence type="ECO:0000256" key="5">
    <source>
        <dbReference type="SAM" id="SignalP"/>
    </source>
</evidence>
<comment type="caution">
    <text evidence="7">The sequence shown here is derived from an EMBL/GenBank/DDBJ whole genome shotgun (WGS) entry which is preliminary data.</text>
</comment>
<name>A0A015SRN5_BACFG</name>
<evidence type="ECO:0000256" key="3">
    <source>
        <dbReference type="ARBA" id="ARBA00023157"/>
    </source>
</evidence>
<dbReference type="RefSeq" id="WP_022348362.1">
    <property type="nucleotide sequence ID" value="NZ_JGCY01000383.1"/>
</dbReference>
<dbReference type="SUPFAM" id="SSF52833">
    <property type="entry name" value="Thioredoxin-like"/>
    <property type="match status" value="1"/>
</dbReference>
<dbReference type="GO" id="GO:0017004">
    <property type="term" value="P:cytochrome complex assembly"/>
    <property type="evidence" value="ECO:0007669"/>
    <property type="project" value="UniProtKB-KW"/>
</dbReference>
<evidence type="ECO:0000256" key="2">
    <source>
        <dbReference type="ARBA" id="ARBA00022748"/>
    </source>
</evidence>
<dbReference type="Proteomes" id="UP000020529">
    <property type="component" value="Unassembled WGS sequence"/>
</dbReference>
<protein>
    <submittedName>
        <fullName evidence="7">AhpC/TSA family protein</fullName>
    </submittedName>
</protein>
<dbReference type="PANTHER" id="PTHR42852:SF6">
    <property type="entry name" value="THIOL:DISULFIDE INTERCHANGE PROTEIN DSBE"/>
    <property type="match status" value="1"/>
</dbReference>
<dbReference type="PROSITE" id="PS51352">
    <property type="entry name" value="THIOREDOXIN_2"/>
    <property type="match status" value="1"/>
</dbReference>
<evidence type="ECO:0000313" key="8">
    <source>
        <dbReference type="Proteomes" id="UP000020529"/>
    </source>
</evidence>
<evidence type="ECO:0000259" key="6">
    <source>
        <dbReference type="PROSITE" id="PS51352"/>
    </source>
</evidence>
<keyword evidence="3" id="KW-1015">Disulfide bond</keyword>
<accession>A0A015SRN5</accession>
<dbReference type="InterPro" id="IPR013766">
    <property type="entry name" value="Thioredoxin_domain"/>
</dbReference>
<dbReference type="Pfam" id="PF08534">
    <property type="entry name" value="Redoxin"/>
    <property type="match status" value="1"/>
</dbReference>
<comment type="subcellular location">
    <subcellularLocation>
        <location evidence="1">Cell envelope</location>
    </subcellularLocation>
</comment>
<dbReference type="PANTHER" id="PTHR42852">
    <property type="entry name" value="THIOL:DISULFIDE INTERCHANGE PROTEIN DSBE"/>
    <property type="match status" value="1"/>
</dbReference>
<dbReference type="EMBL" id="JGCY01000383">
    <property type="protein sequence ID" value="EXY72922.1"/>
    <property type="molecule type" value="Genomic_DNA"/>
</dbReference>
<keyword evidence="2" id="KW-0201">Cytochrome c-type biogenesis</keyword>
<feature type="domain" description="Thioredoxin" evidence="6">
    <location>
        <begin position="313"/>
        <end position="469"/>
    </location>
</feature>
<organism evidence="7 8">
    <name type="scientific">Bacteroides fragilis str. 3988T(B)14</name>
    <dbReference type="NCBI Taxonomy" id="1339315"/>
    <lineage>
        <taxon>Bacteria</taxon>
        <taxon>Pseudomonadati</taxon>
        <taxon>Bacteroidota</taxon>
        <taxon>Bacteroidia</taxon>
        <taxon>Bacteroidales</taxon>
        <taxon>Bacteroidaceae</taxon>
        <taxon>Bacteroides</taxon>
    </lineage>
</organism>
<reference evidence="7 8" key="1">
    <citation type="submission" date="2014-02" db="EMBL/GenBank/DDBJ databases">
        <authorList>
            <person name="Sears C."/>
            <person name="Carroll K."/>
            <person name="Sack B.R."/>
            <person name="Qadri F."/>
            <person name="Myers L.L."/>
            <person name="Chung G.-T."/>
            <person name="Escheverria P."/>
            <person name="Fraser C.M."/>
            <person name="Sadzewicz L."/>
            <person name="Shefchek K.A."/>
            <person name="Tallon L."/>
            <person name="Das S.P."/>
            <person name="Daugherty S."/>
            <person name="Mongodin E.F."/>
        </authorList>
    </citation>
    <scope>NUCLEOTIDE SEQUENCE [LARGE SCALE GENOMIC DNA]</scope>
    <source>
        <strain evidence="8">3988T(B)14</strain>
    </source>
</reference>
<evidence type="ECO:0000256" key="4">
    <source>
        <dbReference type="ARBA" id="ARBA00023284"/>
    </source>
</evidence>
<dbReference type="InterPro" id="IPR013740">
    <property type="entry name" value="Redoxin"/>
</dbReference>
<proteinExistence type="predicted"/>
<dbReference type="AlphaFoldDB" id="A0A015SRN5"/>
<dbReference type="Gene3D" id="3.40.30.10">
    <property type="entry name" value="Glutaredoxin"/>
    <property type="match status" value="1"/>
</dbReference>
<sequence length="473" mass="54560">MKKLLLILLLVLAGEISAQQAATIVVKTTPDNEIAYWPTGKEHLFCIALGTKAQAGPQGEFVHQFRTDRPGMVQVWTQGSDSFTLYLTPGSKDTITVTKDTLIISGTNSAYNRCLKTVNDYQKYSDKLVYMQPHELRGITSLEQYHRLADARMRQALDAVNASGLNEEFLAEQRAHIDYIRRSIFIHIARQLSRKEKLPEDWQRELTEVINSSVNGDYLRSYRGIGFFVNDLVMMQFTNLENGDLKEIKDYASFLFDRYRKFFTGDNLQYMQAQLIYEDEFQGSKTPSIPQLYETYRAEFPNSPFLNVLEPGVKENLRFQNSRITDKDYHILTCDSTITSLEDAVKPFKGKVVYIDVWATWCGPCLKEFQYLPALKEKAHNMDVVYLYISIDRPEERKKWEKTIAYHQLKGYHLLVNEKLGKSLYTELGNERQILSIPCFVIIDKTGKIAIRHAAAPSEPEKVIEQLSTYYNK</sequence>
<gene>
    <name evidence="7" type="ORF">M124_3269</name>
</gene>
<dbReference type="InterPro" id="IPR036249">
    <property type="entry name" value="Thioredoxin-like_sf"/>
</dbReference>